<protein>
    <submittedName>
        <fullName evidence="2">Uncharacterized protein</fullName>
    </submittedName>
</protein>
<name>A0ABW3IQ25_9RHOB</name>
<accession>A0ABW3IQ25</accession>
<evidence type="ECO:0000313" key="2">
    <source>
        <dbReference type="EMBL" id="MFD0980232.1"/>
    </source>
</evidence>
<dbReference type="Proteomes" id="UP001597108">
    <property type="component" value="Unassembled WGS sequence"/>
</dbReference>
<gene>
    <name evidence="2" type="ORF">ACFQ2S_11280</name>
</gene>
<organism evidence="2 3">
    <name type="scientific">Tropicimonas aquimaris</name>
    <dbReference type="NCBI Taxonomy" id="914152"/>
    <lineage>
        <taxon>Bacteria</taxon>
        <taxon>Pseudomonadati</taxon>
        <taxon>Pseudomonadota</taxon>
        <taxon>Alphaproteobacteria</taxon>
        <taxon>Rhodobacterales</taxon>
        <taxon>Roseobacteraceae</taxon>
        <taxon>Tropicimonas</taxon>
    </lineage>
</organism>
<evidence type="ECO:0000256" key="1">
    <source>
        <dbReference type="SAM" id="SignalP"/>
    </source>
</evidence>
<dbReference type="PROSITE" id="PS51257">
    <property type="entry name" value="PROKAR_LIPOPROTEIN"/>
    <property type="match status" value="1"/>
</dbReference>
<evidence type="ECO:0000313" key="3">
    <source>
        <dbReference type="Proteomes" id="UP001597108"/>
    </source>
</evidence>
<dbReference type="EMBL" id="JBHTJT010000012">
    <property type="protein sequence ID" value="MFD0980232.1"/>
    <property type="molecule type" value="Genomic_DNA"/>
</dbReference>
<feature type="chain" id="PRO_5045889999" evidence="1">
    <location>
        <begin position="23"/>
        <end position="105"/>
    </location>
</feature>
<proteinExistence type="predicted"/>
<dbReference type="RefSeq" id="WP_386074554.1">
    <property type="nucleotide sequence ID" value="NZ_JBHTJT010000012.1"/>
</dbReference>
<sequence length="105" mass="11183">MKTPLTLLTLGTVMALSGCAYFNEEAGAFLDQGEFGNATMNNQLAQTCRKLTPANVTKYGTPLASNCPGRLQDGKYAMFAYEETITSATEQSSAAVEGTEEISVE</sequence>
<keyword evidence="1" id="KW-0732">Signal</keyword>
<comment type="caution">
    <text evidence="2">The sequence shown here is derived from an EMBL/GenBank/DDBJ whole genome shotgun (WGS) entry which is preliminary data.</text>
</comment>
<keyword evidence="3" id="KW-1185">Reference proteome</keyword>
<reference evidence="3" key="1">
    <citation type="journal article" date="2019" name="Int. J. Syst. Evol. Microbiol.">
        <title>The Global Catalogue of Microorganisms (GCM) 10K type strain sequencing project: providing services to taxonomists for standard genome sequencing and annotation.</title>
        <authorList>
            <consortium name="The Broad Institute Genomics Platform"/>
            <consortium name="The Broad Institute Genome Sequencing Center for Infectious Disease"/>
            <person name="Wu L."/>
            <person name="Ma J."/>
        </authorList>
    </citation>
    <scope>NUCLEOTIDE SEQUENCE [LARGE SCALE GENOMIC DNA]</scope>
    <source>
        <strain evidence="3">CCUG 60524</strain>
    </source>
</reference>
<feature type="signal peptide" evidence="1">
    <location>
        <begin position="1"/>
        <end position="22"/>
    </location>
</feature>